<dbReference type="SUPFAM" id="SSF53756">
    <property type="entry name" value="UDP-Glycosyltransferase/glycogen phosphorylase"/>
    <property type="match status" value="1"/>
</dbReference>
<dbReference type="InterPro" id="IPR004276">
    <property type="entry name" value="GlycoTrans_28_N"/>
</dbReference>
<dbReference type="GeneID" id="70228252"/>
<dbReference type="PANTHER" id="PTHR48050">
    <property type="entry name" value="STEROL 3-BETA-GLUCOSYLTRANSFERASE"/>
    <property type="match status" value="1"/>
</dbReference>
<dbReference type="Pfam" id="PF06722">
    <property type="entry name" value="EryCIII-like_C"/>
    <property type="match status" value="1"/>
</dbReference>
<evidence type="ECO:0000313" key="5">
    <source>
        <dbReference type="EMBL" id="KAH7269056.1"/>
    </source>
</evidence>
<organism evidence="5 6">
    <name type="scientific">Fusarium redolens</name>
    <dbReference type="NCBI Taxonomy" id="48865"/>
    <lineage>
        <taxon>Eukaryota</taxon>
        <taxon>Fungi</taxon>
        <taxon>Dikarya</taxon>
        <taxon>Ascomycota</taxon>
        <taxon>Pezizomycotina</taxon>
        <taxon>Sordariomycetes</taxon>
        <taxon>Hypocreomycetidae</taxon>
        <taxon>Hypocreales</taxon>
        <taxon>Nectriaceae</taxon>
        <taxon>Fusarium</taxon>
        <taxon>Fusarium redolens species complex</taxon>
    </lineage>
</organism>
<evidence type="ECO:0000313" key="6">
    <source>
        <dbReference type="Proteomes" id="UP000720189"/>
    </source>
</evidence>
<dbReference type="CDD" id="cd03784">
    <property type="entry name" value="GT1_Gtf-like"/>
    <property type="match status" value="1"/>
</dbReference>
<protein>
    <recommendedName>
        <fullName evidence="7">Glycosyltransferase family 28 N-terminal domain-containing protein</fullName>
    </recommendedName>
</protein>
<dbReference type="PANTHER" id="PTHR48050:SF27">
    <property type="entry name" value="GLUCOSYLTRANSFERASE, PUTATIVE (AFU_ORTHOLOGUE AFUA_7G04880)-RELATED"/>
    <property type="match status" value="1"/>
</dbReference>
<feature type="domain" description="Erythromycin biosynthesis protein CIII-like C-terminal" evidence="4">
    <location>
        <begin position="419"/>
        <end position="512"/>
    </location>
</feature>
<dbReference type="FunFam" id="3.40.50.2000:FF:000009">
    <property type="entry name" value="Sterol 3-beta-glucosyltransferase UGT80A2"/>
    <property type="match status" value="1"/>
</dbReference>
<dbReference type="Pfam" id="PF03033">
    <property type="entry name" value="Glyco_transf_28"/>
    <property type="match status" value="1"/>
</dbReference>
<dbReference type="GO" id="GO:0005975">
    <property type="term" value="P:carbohydrate metabolic process"/>
    <property type="evidence" value="ECO:0007669"/>
    <property type="project" value="InterPro"/>
</dbReference>
<keyword evidence="6" id="KW-1185">Reference proteome</keyword>
<dbReference type="InterPro" id="IPR002213">
    <property type="entry name" value="UDP_glucos_trans"/>
</dbReference>
<dbReference type="Gene3D" id="3.40.50.2000">
    <property type="entry name" value="Glycogen Phosphorylase B"/>
    <property type="match status" value="2"/>
</dbReference>
<dbReference type="RefSeq" id="XP_046055824.1">
    <property type="nucleotide sequence ID" value="XM_046198298.1"/>
</dbReference>
<dbReference type="InterPro" id="IPR010610">
    <property type="entry name" value="EryCIII-like_C"/>
</dbReference>
<feature type="region of interest" description="Disordered" evidence="2">
    <location>
        <begin position="73"/>
        <end position="93"/>
    </location>
</feature>
<proteinExistence type="predicted"/>
<feature type="compositionally biased region" description="Basic and acidic residues" evidence="2">
    <location>
        <begin position="631"/>
        <end position="652"/>
    </location>
</feature>
<accession>A0A9P9KV19</accession>
<evidence type="ECO:0000256" key="2">
    <source>
        <dbReference type="SAM" id="MobiDB-lite"/>
    </source>
</evidence>
<comment type="caution">
    <text evidence="5">The sequence shown here is derived from an EMBL/GenBank/DDBJ whole genome shotgun (WGS) entry which is preliminary data.</text>
</comment>
<dbReference type="EMBL" id="JAGMUX010000001">
    <property type="protein sequence ID" value="KAH7269056.1"/>
    <property type="molecule type" value="Genomic_DNA"/>
</dbReference>
<dbReference type="InterPro" id="IPR050426">
    <property type="entry name" value="Glycosyltransferase_28"/>
</dbReference>
<evidence type="ECO:0008006" key="7">
    <source>
        <dbReference type="Google" id="ProtNLM"/>
    </source>
</evidence>
<dbReference type="OrthoDB" id="5835829at2759"/>
<dbReference type="AlphaFoldDB" id="A0A9P9KV19"/>
<sequence length="854" mass="92579">MSPAPEDDQSNRQTRYFELPANGEHIAPPTNELPQYQALAELEATTTGRDDGRIDIDLSSRIARRLSRLVPTEKPPFSYEQRPSAPPEYTETSERSIRLNIVIQVVGSRGDVQPFVALGTELQRHGHRVRLATHGQFDKFVRESGLEFYSIGGDPAELMAYMVKNPGLFPSMKTLRGGEIQRKRKMVDEMLHKCWSSCIEADELTGRPFVADAIIANPPSFAHIHCAQALGVPLHLMFTMPWTSTREFCHPLANLKANGSDMSASAANYVSYSLVEWMTWQGLGDIINAWRGTIDLEPIPFSEGPCLTETLGVPVTYCWSPALVPKPADWPENIDVCGFFFRDSPKYQPEPALEKFLASGPPPVYIGFGSIVIDDPEKLTATILDAVRATGTRAIVSRGWSKLGGDSPGDDQVFFLGDCPHEWLFQHVTAVVHHGGAGTTACGLLNAKPTTIVPFFGDQPFWGNMVHAGGAGPAPIPFKSLNSNNLVEAIRVCLTPEASAAARQIADKMSSEAGVRRAVASFHANLPLNDMRCDLLPNFPAVWIYEKKGKKMRLSKMAAEILVEADKISWNNLKSYQSQPVHIENRRWDPLTATLSTLATTGVGMVTSASDIVVKPIQALRPATPSGSRSSSRERGSRTGDNSKRPSEEDVFGRPAGINLPATPKNTKDKDPQHGALAAVKGSASGVGGFFKHYSKGMLLDLPYAVTEGMRNAPKLYGGKAYDPGAVTDWKSGGIAAGKNFAHGMVEGIGGIVMEPVRGARKEGAAGAAKGVGIGLLNLGTKVSSGALGLVALPGQGAYLSARALMKRKTGKSIMESRKIEGRHVVERSDDAERQTNRTTVMEGFESLMRETKK</sequence>
<dbReference type="Proteomes" id="UP000720189">
    <property type="component" value="Unassembled WGS sequence"/>
</dbReference>
<feature type="domain" description="Glycosyltransferase family 28 N-terminal" evidence="3">
    <location>
        <begin position="101"/>
        <end position="248"/>
    </location>
</feature>
<dbReference type="GO" id="GO:0016906">
    <property type="term" value="F:sterol 3-beta-glucosyltransferase activity"/>
    <property type="evidence" value="ECO:0007669"/>
    <property type="project" value="UniProtKB-ARBA"/>
</dbReference>
<name>A0A9P9KV19_FUSRE</name>
<feature type="region of interest" description="Disordered" evidence="2">
    <location>
        <begin position="828"/>
        <end position="854"/>
    </location>
</feature>
<feature type="region of interest" description="Disordered" evidence="2">
    <location>
        <begin position="618"/>
        <end position="674"/>
    </location>
</feature>
<evidence type="ECO:0000259" key="4">
    <source>
        <dbReference type="Pfam" id="PF06722"/>
    </source>
</evidence>
<evidence type="ECO:0000259" key="3">
    <source>
        <dbReference type="Pfam" id="PF03033"/>
    </source>
</evidence>
<evidence type="ECO:0000256" key="1">
    <source>
        <dbReference type="ARBA" id="ARBA00022679"/>
    </source>
</evidence>
<keyword evidence="1" id="KW-0808">Transferase</keyword>
<dbReference type="FunFam" id="3.40.50.2000:FF:000100">
    <property type="entry name" value="Glycosyltransferase family 1 protein"/>
    <property type="match status" value="1"/>
</dbReference>
<gene>
    <name evidence="5" type="ORF">BKA55DRAFT_682148</name>
</gene>
<reference evidence="5" key="1">
    <citation type="journal article" date="2021" name="Nat. Commun.">
        <title>Genetic determinants of endophytism in the Arabidopsis root mycobiome.</title>
        <authorList>
            <person name="Mesny F."/>
            <person name="Miyauchi S."/>
            <person name="Thiergart T."/>
            <person name="Pickel B."/>
            <person name="Atanasova L."/>
            <person name="Karlsson M."/>
            <person name="Huettel B."/>
            <person name="Barry K.W."/>
            <person name="Haridas S."/>
            <person name="Chen C."/>
            <person name="Bauer D."/>
            <person name="Andreopoulos W."/>
            <person name="Pangilinan J."/>
            <person name="LaButti K."/>
            <person name="Riley R."/>
            <person name="Lipzen A."/>
            <person name="Clum A."/>
            <person name="Drula E."/>
            <person name="Henrissat B."/>
            <person name="Kohler A."/>
            <person name="Grigoriev I.V."/>
            <person name="Martin F.M."/>
            <person name="Hacquard S."/>
        </authorList>
    </citation>
    <scope>NUCLEOTIDE SEQUENCE</scope>
    <source>
        <strain evidence="5">MPI-CAGE-AT-0023</strain>
    </source>
</reference>